<evidence type="ECO:0000313" key="1">
    <source>
        <dbReference type="EMBL" id="KAI0085748.1"/>
    </source>
</evidence>
<reference evidence="1" key="1">
    <citation type="journal article" date="2021" name="Environ. Microbiol.">
        <title>Gene family expansions and transcriptome signatures uncover fungal adaptations to wood decay.</title>
        <authorList>
            <person name="Hage H."/>
            <person name="Miyauchi S."/>
            <person name="Viragh M."/>
            <person name="Drula E."/>
            <person name="Min B."/>
            <person name="Chaduli D."/>
            <person name="Navarro D."/>
            <person name="Favel A."/>
            <person name="Norest M."/>
            <person name="Lesage-Meessen L."/>
            <person name="Balint B."/>
            <person name="Merenyi Z."/>
            <person name="de Eugenio L."/>
            <person name="Morin E."/>
            <person name="Martinez A.T."/>
            <person name="Baldrian P."/>
            <person name="Stursova M."/>
            <person name="Martinez M.J."/>
            <person name="Novotny C."/>
            <person name="Magnuson J.K."/>
            <person name="Spatafora J.W."/>
            <person name="Maurice S."/>
            <person name="Pangilinan J."/>
            <person name="Andreopoulos W."/>
            <person name="LaButti K."/>
            <person name="Hundley H."/>
            <person name="Na H."/>
            <person name="Kuo A."/>
            <person name="Barry K."/>
            <person name="Lipzen A."/>
            <person name="Henrissat B."/>
            <person name="Riley R."/>
            <person name="Ahrendt S."/>
            <person name="Nagy L.G."/>
            <person name="Grigoriev I.V."/>
            <person name="Martin F."/>
            <person name="Rosso M.N."/>
        </authorList>
    </citation>
    <scope>NUCLEOTIDE SEQUENCE</scope>
    <source>
        <strain evidence="1">CBS 384.51</strain>
    </source>
</reference>
<keyword evidence="2" id="KW-1185">Reference proteome</keyword>
<sequence>MQLPVERNTPPATEPFAPVLEARSSTGSGSSAGRRGFEAFAEGVKKSSTPRTARCECAPRQSPYEEAKHVAFVAGLGPTSTPRVASETSAGCNGFEGFAEGVKKSSTPWIARCDRAPHQQRRSTAEDVSTLVTELPQAKAGIERIGHCPPHSKLADDGSEHTVFAAGLQASSTASAARAIAVSRPRQETQKPAEHNTPPATESSVPVPEVRSSTGSKSSAGRRGFGALAEGVKKRLTPRTARWECAPRHSPHEEAKHTAFVAGLGPTSTPWAAYPQRFPQPSVERRRPADVKNELRDTSRKHRAQPSTHSPTLSTTSLKAGSLPRPDVVESASSEGRYAKFIARLNAMSTPRDVQERLRRRVQSAKGQRNDSSNSPPPQARTGKPLDSPSPQPEIASKLQLPRLMDNEDRFKAFASGVQATSTPPSVTAPPAPQRPSEPSSLPPPPPPPASAPAPSAPSPPTPPVKTNGQHNDSDNGSAPQAHTGKPLSLSSPHSEIASKPPTSPCLTKSEDWYKAFALGVQATSTPPSVTPPPALQQPSGPSCPLSLPPPVSAPAPPSSPSPPPVVKTNEKAKQKPQMPTSESFFRPRSIKSPLSKPVQKFVLKSCIPPLPEFIEGSSKDGLPLGKTPAVVRYRRESRYIPGSPETPCRESKAKGSSSKVFDRLERMLGALNRQRDGVDQ</sequence>
<proteinExistence type="predicted"/>
<gene>
    <name evidence="1" type="ORF">BDY19DRAFT_1059328</name>
</gene>
<dbReference type="EMBL" id="MU274928">
    <property type="protein sequence ID" value="KAI0085748.1"/>
    <property type="molecule type" value="Genomic_DNA"/>
</dbReference>
<dbReference type="Proteomes" id="UP001055072">
    <property type="component" value="Unassembled WGS sequence"/>
</dbReference>
<organism evidence="1 2">
    <name type="scientific">Irpex rosettiformis</name>
    <dbReference type="NCBI Taxonomy" id="378272"/>
    <lineage>
        <taxon>Eukaryota</taxon>
        <taxon>Fungi</taxon>
        <taxon>Dikarya</taxon>
        <taxon>Basidiomycota</taxon>
        <taxon>Agaricomycotina</taxon>
        <taxon>Agaricomycetes</taxon>
        <taxon>Polyporales</taxon>
        <taxon>Irpicaceae</taxon>
        <taxon>Irpex</taxon>
    </lineage>
</organism>
<evidence type="ECO:0000313" key="2">
    <source>
        <dbReference type="Proteomes" id="UP001055072"/>
    </source>
</evidence>
<protein>
    <submittedName>
        <fullName evidence="1">Uncharacterized protein</fullName>
    </submittedName>
</protein>
<comment type="caution">
    <text evidence="1">The sequence shown here is derived from an EMBL/GenBank/DDBJ whole genome shotgun (WGS) entry which is preliminary data.</text>
</comment>
<name>A0ACB8TUU1_9APHY</name>
<accession>A0ACB8TUU1</accession>